<keyword evidence="5" id="KW-0206">Cytoskeleton</keyword>
<name>A0A8J5XDS2_DIALT</name>
<keyword evidence="3" id="KW-0963">Cytoplasm</keyword>
<dbReference type="PROSITE" id="PS51336">
    <property type="entry name" value="DM10"/>
    <property type="match status" value="3"/>
</dbReference>
<feature type="domain" description="DM10" evidence="7">
    <location>
        <begin position="271"/>
        <end position="399"/>
    </location>
</feature>
<feature type="domain" description="DM10" evidence="7">
    <location>
        <begin position="93"/>
        <end position="203"/>
    </location>
</feature>
<evidence type="ECO:0000256" key="4">
    <source>
        <dbReference type="ARBA" id="ARBA00022737"/>
    </source>
</evidence>
<evidence type="ECO:0000256" key="2">
    <source>
        <dbReference type="ARBA" id="ARBA00004245"/>
    </source>
</evidence>
<dbReference type="GO" id="GO:0007052">
    <property type="term" value="P:mitotic spindle organization"/>
    <property type="evidence" value="ECO:0007669"/>
    <property type="project" value="TreeGrafter"/>
</dbReference>
<dbReference type="GO" id="GO:0005930">
    <property type="term" value="C:axoneme"/>
    <property type="evidence" value="ECO:0007669"/>
    <property type="project" value="TreeGrafter"/>
</dbReference>
<dbReference type="AlphaFoldDB" id="A0A8J5XDS2"/>
<gene>
    <name evidence="8" type="ORF">KFE25_013881</name>
</gene>
<evidence type="ECO:0000256" key="1">
    <source>
        <dbReference type="ARBA" id="ARBA00004138"/>
    </source>
</evidence>
<dbReference type="OrthoDB" id="10255210at2759"/>
<evidence type="ECO:0000256" key="5">
    <source>
        <dbReference type="ARBA" id="ARBA00023212"/>
    </source>
</evidence>
<feature type="domain" description="DM10" evidence="7">
    <location>
        <begin position="458"/>
        <end position="558"/>
    </location>
</feature>
<dbReference type="EMBL" id="JAGTXO010000023">
    <property type="protein sequence ID" value="KAG8461862.1"/>
    <property type="molecule type" value="Genomic_DNA"/>
</dbReference>
<dbReference type="OMA" id="RFSCKQP"/>
<comment type="caution">
    <text evidence="8">The sequence shown here is derived from an EMBL/GenBank/DDBJ whole genome shotgun (WGS) entry which is preliminary data.</text>
</comment>
<evidence type="ECO:0000256" key="3">
    <source>
        <dbReference type="ARBA" id="ARBA00022490"/>
    </source>
</evidence>
<dbReference type="GO" id="GO:0000281">
    <property type="term" value="P:mitotic cytokinesis"/>
    <property type="evidence" value="ECO:0007669"/>
    <property type="project" value="TreeGrafter"/>
</dbReference>
<organism evidence="8 9">
    <name type="scientific">Diacronema lutheri</name>
    <name type="common">Unicellular marine alga</name>
    <name type="synonym">Monochrysis lutheri</name>
    <dbReference type="NCBI Taxonomy" id="2081491"/>
    <lineage>
        <taxon>Eukaryota</taxon>
        <taxon>Haptista</taxon>
        <taxon>Haptophyta</taxon>
        <taxon>Pavlovophyceae</taxon>
        <taxon>Pavlovales</taxon>
        <taxon>Pavlovaceae</taxon>
        <taxon>Diacronema</taxon>
    </lineage>
</organism>
<dbReference type="InterPro" id="IPR006602">
    <property type="entry name" value="DM10_dom"/>
</dbReference>
<protein>
    <recommendedName>
        <fullName evidence="7">DM10 domain-containing protein</fullName>
    </recommendedName>
</protein>
<dbReference type="SMART" id="SM00676">
    <property type="entry name" value="DM10"/>
    <property type="match status" value="3"/>
</dbReference>
<dbReference type="Proteomes" id="UP000751190">
    <property type="component" value="Unassembled WGS sequence"/>
</dbReference>
<sequence length="653" mass="73701">MAPSTRVPGVPLQPGMTVRDYTITDFRRKSRLGYSHGVMTIREKANTQLAPVELLAPTMSMSLSRDGRAFGKSDAYSHLPPPEPHVPAYVHLDREVLRYDAYFKEAVHESRLENYRVRRVLIYFYLLDGTLQISEPKVENSGMPQGESKGSVFLSRQVVPKAGGGGNLTAADLLVGSNVEIFGRTFRLADADRHTRELLASRGIELAPPEPLPLDPYNAKRQADKEQVLRTQRYFRPRAYEDDLTRYASAKFGAAATALAPDRLREFLQNDRKVLRFFLAWDDRASLYGELRPFILHYYLQDDTAEVLEVRRANSGRDPFPAFVKKSKLAKDIDTLIRTDAPTTHTTQLIDRSGRVDPASMRYFSPDDFAVGGEIVVYERPFFIYGCDEFTREWYAQHKGKHFEDIPVEFEPNEKRAQMEVPPPLPLGMGDDEDSLSSFIYLMPKPHHKDAKKMMDNDRKIMRFMARLDSTEPEDSERVFVIKVYLADDTIAVFEPPQKNSGLVGGKFLERGAVKNAQTGGRFGAADFYTGARVRLNGFEFALFQADEFTLAYMEAHPDIFPMSNPEYVLDELRQAVAAEPAKLDELEAALGAADLGGEFSGFARYEPFQAALSHAGFELHEQPLITLMRYFHIVHDSVGAVDFKAVLRAIAA</sequence>
<evidence type="ECO:0000259" key="7">
    <source>
        <dbReference type="PROSITE" id="PS51336"/>
    </source>
</evidence>
<comment type="subcellular location">
    <subcellularLocation>
        <location evidence="1">Cell projection</location>
        <location evidence="1">Cilium</location>
    </subcellularLocation>
    <subcellularLocation>
        <location evidence="2">Cytoplasm</location>
        <location evidence="2">Cytoskeleton</location>
    </subcellularLocation>
</comment>
<proteinExistence type="predicted"/>
<keyword evidence="9" id="KW-1185">Reference proteome</keyword>
<dbReference type="PANTHER" id="PTHR12086:SF9">
    <property type="entry name" value="EF-HAND DOMAIN-CONTAINING PROTEIN 1"/>
    <property type="match status" value="1"/>
</dbReference>
<dbReference type="Gene3D" id="2.30.29.170">
    <property type="match status" value="3"/>
</dbReference>
<evidence type="ECO:0000256" key="6">
    <source>
        <dbReference type="ARBA" id="ARBA00023273"/>
    </source>
</evidence>
<dbReference type="PANTHER" id="PTHR12086">
    <property type="entry name" value="EF-HAND DOMAIN C-TERMINAL CONTAINING PROTEIN"/>
    <property type="match status" value="1"/>
</dbReference>
<dbReference type="GO" id="GO:0060285">
    <property type="term" value="P:cilium-dependent cell motility"/>
    <property type="evidence" value="ECO:0007669"/>
    <property type="project" value="TreeGrafter"/>
</dbReference>
<evidence type="ECO:0000313" key="9">
    <source>
        <dbReference type="Proteomes" id="UP000751190"/>
    </source>
</evidence>
<dbReference type="InterPro" id="IPR040193">
    <property type="entry name" value="EFHC1/EFHC2/EFHB"/>
</dbReference>
<keyword evidence="4" id="KW-0677">Repeat</keyword>
<reference evidence="8" key="1">
    <citation type="submission" date="2021-05" db="EMBL/GenBank/DDBJ databases">
        <title>The genome of the haptophyte Pavlova lutheri (Diacronema luteri, Pavlovales) - a model for lipid biosynthesis in eukaryotic algae.</title>
        <authorList>
            <person name="Hulatt C.J."/>
            <person name="Posewitz M.C."/>
        </authorList>
    </citation>
    <scope>NUCLEOTIDE SEQUENCE</scope>
    <source>
        <strain evidence="8">NIVA-4/92</strain>
    </source>
</reference>
<dbReference type="Pfam" id="PF06565">
    <property type="entry name" value="DM10_dom"/>
    <property type="match status" value="3"/>
</dbReference>
<evidence type="ECO:0000313" key="8">
    <source>
        <dbReference type="EMBL" id="KAG8461862.1"/>
    </source>
</evidence>
<dbReference type="GO" id="GO:0072686">
    <property type="term" value="C:mitotic spindle"/>
    <property type="evidence" value="ECO:0007669"/>
    <property type="project" value="TreeGrafter"/>
</dbReference>
<keyword evidence="6" id="KW-0966">Cell projection</keyword>
<dbReference type="GO" id="GO:0043014">
    <property type="term" value="F:alpha-tubulin binding"/>
    <property type="evidence" value="ECO:0007669"/>
    <property type="project" value="TreeGrafter"/>
</dbReference>
<dbReference type="FunFam" id="2.30.29.170:FF:000004">
    <property type="entry name" value="EF-hand domain containing 2"/>
    <property type="match status" value="1"/>
</dbReference>
<accession>A0A8J5XDS2</accession>
<dbReference type="FunFam" id="2.30.29.170:FF:000002">
    <property type="entry name" value="EF-hand domain (C-terminal) containing 1"/>
    <property type="match status" value="1"/>
</dbReference>